<dbReference type="EMBL" id="CATNWA010014320">
    <property type="protein sequence ID" value="CAI9570431.1"/>
    <property type="molecule type" value="Genomic_DNA"/>
</dbReference>
<dbReference type="PANTHER" id="PTHR45713:SF20">
    <property type="entry name" value="FUCOLECTIN TACHYLECTIN-4 PENTRAXIN-1 DOMAIN-CONTAINING PROTEIN"/>
    <property type="match status" value="1"/>
</dbReference>
<evidence type="ECO:0000256" key="8">
    <source>
        <dbReference type="PROSITE-ProRule" id="PRU01172"/>
    </source>
</evidence>
<dbReference type="PROSITE" id="PS51828">
    <property type="entry name" value="PTX_2"/>
    <property type="match status" value="1"/>
</dbReference>
<evidence type="ECO:0000256" key="1">
    <source>
        <dbReference type="ARBA" id="ARBA00002219"/>
    </source>
</evidence>
<keyword evidence="11" id="KW-1185">Reference proteome</keyword>
<evidence type="ECO:0000256" key="5">
    <source>
        <dbReference type="ARBA" id="ARBA00022734"/>
    </source>
</evidence>
<protein>
    <recommendedName>
        <fullName evidence="9">Pentraxin (PTX) domain-containing protein</fullName>
    </recommendedName>
</protein>
<comment type="caution">
    <text evidence="8">Lacks conserved residue(s) required for the propagation of feature annotation.</text>
</comment>
<reference evidence="10" key="1">
    <citation type="submission" date="2023-05" db="EMBL/GenBank/DDBJ databases">
        <authorList>
            <person name="Stuckert A."/>
        </authorList>
    </citation>
    <scope>NUCLEOTIDE SEQUENCE</scope>
</reference>
<name>A0ABN9DCW6_9NEOB</name>
<evidence type="ECO:0000256" key="4">
    <source>
        <dbReference type="ARBA" id="ARBA00022723"/>
    </source>
</evidence>
<dbReference type="SUPFAM" id="SSF49785">
    <property type="entry name" value="Galactose-binding domain-like"/>
    <property type="match status" value="2"/>
</dbReference>
<proteinExistence type="inferred from homology"/>
<keyword evidence="7" id="KW-1015">Disulfide bond</keyword>
<dbReference type="Pfam" id="PF22633">
    <property type="entry name" value="F5_F8_type_C_2"/>
    <property type="match status" value="1"/>
</dbReference>
<organism evidence="10 11">
    <name type="scientific">Staurois parvus</name>
    <dbReference type="NCBI Taxonomy" id="386267"/>
    <lineage>
        <taxon>Eukaryota</taxon>
        <taxon>Metazoa</taxon>
        <taxon>Chordata</taxon>
        <taxon>Craniata</taxon>
        <taxon>Vertebrata</taxon>
        <taxon>Euteleostomi</taxon>
        <taxon>Amphibia</taxon>
        <taxon>Batrachia</taxon>
        <taxon>Anura</taxon>
        <taxon>Neobatrachia</taxon>
        <taxon>Ranoidea</taxon>
        <taxon>Ranidae</taxon>
        <taxon>Staurois</taxon>
    </lineage>
</organism>
<dbReference type="InterPro" id="IPR008979">
    <property type="entry name" value="Galactose-bd-like_sf"/>
</dbReference>
<keyword evidence="4" id="KW-0479">Metal-binding</keyword>
<evidence type="ECO:0000256" key="6">
    <source>
        <dbReference type="ARBA" id="ARBA00022837"/>
    </source>
</evidence>
<comment type="subunit">
    <text evidence="3">Homotrimer.</text>
</comment>
<keyword evidence="6" id="KW-0106">Calcium</keyword>
<dbReference type="SMART" id="SM00607">
    <property type="entry name" value="FTP"/>
    <property type="match status" value="2"/>
</dbReference>
<dbReference type="InterPro" id="IPR001759">
    <property type="entry name" value="PTX_dom"/>
</dbReference>
<evidence type="ECO:0000313" key="10">
    <source>
        <dbReference type="EMBL" id="CAI9570431.1"/>
    </source>
</evidence>
<keyword evidence="5" id="KW-0430">Lectin</keyword>
<feature type="domain" description="Pentraxin (PTX)" evidence="9">
    <location>
        <begin position="289"/>
        <end position="340"/>
    </location>
</feature>
<dbReference type="PANTHER" id="PTHR45713">
    <property type="entry name" value="FTP DOMAIN-CONTAINING PROTEIN"/>
    <property type="match status" value="1"/>
</dbReference>
<accession>A0ABN9DCW6</accession>
<dbReference type="Proteomes" id="UP001162483">
    <property type="component" value="Unassembled WGS sequence"/>
</dbReference>
<evidence type="ECO:0000256" key="7">
    <source>
        <dbReference type="ARBA" id="ARBA00023157"/>
    </source>
</evidence>
<sequence>MFDHPKRAVALVDGGPESSLPDLLVVITNRVLECCKERIIGAEIRIGNSVENGGVSNPRCGVITSMESGESLFFSCNGMVGRYVTVTVPRRTEHLILCEVQVFGLPETSNGKLISMDANLPEVPDGAPNVALKGVSSQSSLYNHFGDSRNSIGGSLSGDYSKMQCSQTIFELCPWWTVDLKEVHVVFSVGVTNREDCCWERINEAEIRIGDSREWGTNPRCAVIYSLGPGETAMFNCKGMKGKYVTVIIPDREEKLSLCEVQVFGLPAPPEENPLPEITEKVVMREGLSGQSLVFPEEGIQDYAVLHPSVPIDLTKFTLCLRVSTEFVRPPGGHPLLLSQ</sequence>
<evidence type="ECO:0000259" key="9">
    <source>
        <dbReference type="PROSITE" id="PS51828"/>
    </source>
</evidence>
<evidence type="ECO:0000313" key="11">
    <source>
        <dbReference type="Proteomes" id="UP001162483"/>
    </source>
</evidence>
<evidence type="ECO:0000256" key="2">
    <source>
        <dbReference type="ARBA" id="ARBA00010147"/>
    </source>
</evidence>
<comment type="similarity">
    <text evidence="2">Belongs to the fucolectin family.</text>
</comment>
<dbReference type="InterPro" id="IPR051941">
    <property type="entry name" value="BG_Antigen-Binding_Lectin"/>
</dbReference>
<dbReference type="InterPro" id="IPR006585">
    <property type="entry name" value="FTP1"/>
</dbReference>
<comment type="caution">
    <text evidence="10">The sequence shown here is derived from an EMBL/GenBank/DDBJ whole genome shotgun (WGS) entry which is preliminary data.</text>
</comment>
<comment type="function">
    <text evidence="1">Acts as a defensive agent. Recognizes blood group fucosylated oligosaccharides including A, B, H and Lewis B-type antigens. Does not recognize Lewis A antigen and has low affinity for monovalent haptens.</text>
</comment>
<dbReference type="Gene3D" id="2.60.120.260">
    <property type="entry name" value="Galactose-binding domain-like"/>
    <property type="match status" value="2"/>
</dbReference>
<evidence type="ECO:0000256" key="3">
    <source>
        <dbReference type="ARBA" id="ARBA00011233"/>
    </source>
</evidence>
<gene>
    <name evidence="10" type="ORF">SPARVUS_LOCUS7095170</name>
</gene>